<dbReference type="CTD" id="1439"/>
<sequence length="853" mass="96815">MTIHDVYTFLPDQELNTSINVNLSQNIKPFPPLKPRIERLNTSDFLLTWETPYDMNHSHLMPGEMQYEVAYKRSWESWEMALLVLVSNMSQCILRNSVVIPGNYVARIRAKPTEDSRFMGHWSDWSTEVLWVVQEENEAKPKNLHCLFNGIDKLACHWEVRKEVTDSVLFMLYYKEGPSEMEKECHPHHKIEPGVPYIFSSCEINITSRSMHSQYVITVRPELKTKNITPCMNIQPLPPENLTVENMDPGEYRLSWKSQQLGFTDISQQYQVQYCKVEGKQKYKNELSPACQWINITKGPKEVFLNVNSQLDPVTQYVAKVRAHTMTDNPNNCYNGPWSKWSEEYQWETDKGTAAQNWYWQLSLILICVMVFSICCLAYGYRCLKRAKKKWDDKIPDPRKSKLFINSLQKGYLVLPKLLNGSEFSIPSLMTKDDLCSCSLVSERKINEDSNMVMKEMEKMCPPFPSLDHEQSIPGFTIPTEYTDFQSFPPMKLTGQDAISSKKSIENAISPLAFNGPYLICPHARSLNTLLSELILVKNMEELAQRLNGYIKLPQCLTKNLPSLLTDSLTETCPPPSSLGYVVNPPECCMNTIISTMVRGDQSGETLVDGTLHAQNTSTENLMTQSMEANFEPLQCSVKYGMKPSPGDKHFFPFSSSDSTDSHEKVPAQLSSIVHPSSSKNECKEQGFSQAADTGECGILALPKLHECYVQTSPSLANLLTSSQLVDTPTSQEPVASKDLGERRDDDIIMLIPDHTSPVLLQQVGDYCFFPGSKPSEQLPKSHCLEEGKNMEAPSTQHEISYTLSIQQEARDLIGKAKGSPESSDARVEDTPETYTIHLLKRLKNDYFMLPQV</sequence>
<dbReference type="InterPro" id="IPR013783">
    <property type="entry name" value="Ig-like_fold"/>
</dbReference>
<keyword evidence="3" id="KW-0732">Signal</keyword>
<keyword evidence="8" id="KW-0325">Glycoprotein</keyword>
<dbReference type="Gene3D" id="2.60.40.10">
    <property type="entry name" value="Immunoglobulins"/>
    <property type="match status" value="3"/>
</dbReference>
<keyword evidence="7 12" id="KW-0675">Receptor</keyword>
<dbReference type="FunCoup" id="A0A6P8P9R8">
    <property type="interactions" value="558"/>
</dbReference>
<dbReference type="PROSITE" id="PS01355">
    <property type="entry name" value="HEMATOPO_REC_S_F1"/>
    <property type="match status" value="1"/>
</dbReference>
<evidence type="ECO:0000256" key="2">
    <source>
        <dbReference type="ARBA" id="ARBA00022692"/>
    </source>
</evidence>
<dbReference type="GeneID" id="117353746"/>
<evidence type="ECO:0000256" key="1">
    <source>
        <dbReference type="ARBA" id="ARBA00004479"/>
    </source>
</evidence>
<dbReference type="PROSITE" id="PS50853">
    <property type="entry name" value="FN3"/>
    <property type="match status" value="2"/>
</dbReference>
<organism evidence="11 12">
    <name type="scientific">Geotrypetes seraphini</name>
    <name type="common">Gaboon caecilian</name>
    <name type="synonym">Caecilia seraphini</name>
    <dbReference type="NCBI Taxonomy" id="260995"/>
    <lineage>
        <taxon>Eukaryota</taxon>
        <taxon>Metazoa</taxon>
        <taxon>Chordata</taxon>
        <taxon>Craniata</taxon>
        <taxon>Vertebrata</taxon>
        <taxon>Euteleostomi</taxon>
        <taxon>Amphibia</taxon>
        <taxon>Gymnophiona</taxon>
        <taxon>Geotrypetes</taxon>
    </lineage>
</organism>
<keyword evidence="6" id="KW-1015">Disulfide bond</keyword>
<dbReference type="Pfam" id="PF09240">
    <property type="entry name" value="IL6Ra-bind"/>
    <property type="match status" value="1"/>
</dbReference>
<evidence type="ECO:0000256" key="8">
    <source>
        <dbReference type="ARBA" id="ARBA00023180"/>
    </source>
</evidence>
<dbReference type="Proteomes" id="UP000515159">
    <property type="component" value="Chromosome 2"/>
</dbReference>
<dbReference type="GO" id="GO:0009897">
    <property type="term" value="C:external side of plasma membrane"/>
    <property type="evidence" value="ECO:0007669"/>
    <property type="project" value="TreeGrafter"/>
</dbReference>
<dbReference type="InterPro" id="IPR036116">
    <property type="entry name" value="FN3_sf"/>
</dbReference>
<dbReference type="GO" id="GO:0004896">
    <property type="term" value="F:cytokine receptor activity"/>
    <property type="evidence" value="ECO:0007669"/>
    <property type="project" value="InterPro"/>
</dbReference>
<dbReference type="KEGG" id="gsh:117353746"/>
<dbReference type="RefSeq" id="XP_033785917.1">
    <property type="nucleotide sequence ID" value="XM_033930026.1"/>
</dbReference>
<evidence type="ECO:0000313" key="11">
    <source>
        <dbReference type="Proteomes" id="UP000515159"/>
    </source>
</evidence>
<feature type="domain" description="Fibronectin type-III" evidence="10">
    <location>
        <begin position="238"/>
        <end position="352"/>
    </location>
</feature>
<evidence type="ECO:0000256" key="9">
    <source>
        <dbReference type="SAM" id="Phobius"/>
    </source>
</evidence>
<dbReference type="InterPro" id="IPR003531">
    <property type="entry name" value="Hempt_rcpt_S_F1_CS"/>
</dbReference>
<dbReference type="InterPro" id="IPR015321">
    <property type="entry name" value="TypeI_recpt_CBD"/>
</dbReference>
<dbReference type="CDD" id="cd00063">
    <property type="entry name" value="FN3"/>
    <property type="match status" value="2"/>
</dbReference>
<dbReference type="AlphaFoldDB" id="A0A6P8P9R8"/>
<keyword evidence="5 9" id="KW-0472">Membrane</keyword>
<evidence type="ECO:0000256" key="4">
    <source>
        <dbReference type="ARBA" id="ARBA00022989"/>
    </source>
</evidence>
<protein>
    <submittedName>
        <fullName evidence="12">Cytokine receptor common subunit beta</fullName>
    </submittedName>
</protein>
<evidence type="ECO:0000313" key="12">
    <source>
        <dbReference type="RefSeq" id="XP_033785917.1"/>
    </source>
</evidence>
<accession>A0A6P8P9R8</accession>
<reference evidence="12" key="1">
    <citation type="submission" date="2025-08" db="UniProtKB">
        <authorList>
            <consortium name="RefSeq"/>
        </authorList>
    </citation>
    <scope>IDENTIFICATION</scope>
</reference>
<evidence type="ECO:0000256" key="6">
    <source>
        <dbReference type="ARBA" id="ARBA00023157"/>
    </source>
</evidence>
<evidence type="ECO:0000259" key="10">
    <source>
        <dbReference type="PROSITE" id="PS50853"/>
    </source>
</evidence>
<feature type="transmembrane region" description="Helical" evidence="9">
    <location>
        <begin position="358"/>
        <end position="381"/>
    </location>
</feature>
<dbReference type="InParanoid" id="A0A6P8P9R8"/>
<evidence type="ECO:0000256" key="3">
    <source>
        <dbReference type="ARBA" id="ARBA00022729"/>
    </source>
</evidence>
<name>A0A6P8P9R8_GEOSA</name>
<keyword evidence="11" id="KW-1185">Reference proteome</keyword>
<dbReference type="SMART" id="SM00060">
    <property type="entry name" value="FN3"/>
    <property type="match status" value="2"/>
</dbReference>
<dbReference type="InterPro" id="IPR003961">
    <property type="entry name" value="FN3_dom"/>
</dbReference>
<keyword evidence="4 9" id="KW-1133">Transmembrane helix</keyword>
<comment type="subcellular location">
    <subcellularLocation>
        <location evidence="1">Membrane</location>
        <topology evidence="1">Single-pass type I membrane protein</topology>
    </subcellularLocation>
</comment>
<evidence type="ECO:0000256" key="7">
    <source>
        <dbReference type="ARBA" id="ARBA00023170"/>
    </source>
</evidence>
<keyword evidence="2 9" id="KW-0812">Transmembrane</keyword>
<dbReference type="PANTHER" id="PTHR23037">
    <property type="entry name" value="CYTOKINE RECEPTOR"/>
    <property type="match status" value="1"/>
</dbReference>
<proteinExistence type="predicted"/>
<gene>
    <name evidence="12" type="primary">CSF2RB</name>
</gene>
<evidence type="ECO:0000256" key="5">
    <source>
        <dbReference type="ARBA" id="ARBA00023136"/>
    </source>
</evidence>
<dbReference type="SUPFAM" id="SSF49265">
    <property type="entry name" value="Fibronectin type III"/>
    <property type="match status" value="3"/>
</dbReference>
<feature type="domain" description="Fibronectin type-III" evidence="10">
    <location>
        <begin position="31"/>
        <end position="136"/>
    </location>
</feature>
<dbReference type="PANTHER" id="PTHR23037:SF22">
    <property type="entry name" value="CYTOKINE RECEPTOR COMMON SUBUNIT BETA"/>
    <property type="match status" value="1"/>
</dbReference>
<dbReference type="OrthoDB" id="8906725at2759"/>